<proteinExistence type="predicted"/>
<dbReference type="RefSeq" id="WP_255866102.1">
    <property type="nucleotide sequence ID" value="NZ_CP104263.1"/>
</dbReference>
<dbReference type="Proteomes" id="UP001206924">
    <property type="component" value="Unassembled WGS sequence"/>
</dbReference>
<dbReference type="PANTHER" id="PTHR30348:SF4">
    <property type="entry name" value="DUF72 DOMAIN-CONTAINING PROTEIN"/>
    <property type="match status" value="1"/>
</dbReference>
<dbReference type="InterPro" id="IPR036520">
    <property type="entry name" value="UPF0759_sf"/>
</dbReference>
<evidence type="ECO:0000313" key="2">
    <source>
        <dbReference type="Proteomes" id="UP001206924"/>
    </source>
</evidence>
<name>A0ABT1NT47_9MICC</name>
<sequence length="244" mass="28474">MSIHIGTSGWAYNHWRNVLYPKGVPARVWLEKYASEFDTVELNGSFYRWPREEAFAAYRDRLPEGYVFSVKAPRGLTHARKLRDPDEWIGRIERCFAELGDRSGVFLLQLSPDMARDDDRLDYVLSKLPGTIRVAVEFRHDSWNDEEVFRLLERHGAAYTVMSGAHLPCILRATAPFVYVRLHGPNPEQLYVDSYSEEDLQWWAARMREWDAMGKDVYAYFNNDGEGHAVRNAWRLRELTGQAR</sequence>
<dbReference type="SUPFAM" id="SSF117396">
    <property type="entry name" value="TM1631-like"/>
    <property type="match status" value="1"/>
</dbReference>
<organism evidence="1 2">
    <name type="scientific">Arthrobacter jinronghuae</name>
    <dbReference type="NCBI Taxonomy" id="2964609"/>
    <lineage>
        <taxon>Bacteria</taxon>
        <taxon>Bacillati</taxon>
        <taxon>Actinomycetota</taxon>
        <taxon>Actinomycetes</taxon>
        <taxon>Micrococcales</taxon>
        <taxon>Micrococcaceae</taxon>
        <taxon>Arthrobacter</taxon>
    </lineage>
</organism>
<keyword evidence="2" id="KW-1185">Reference proteome</keyword>
<gene>
    <name evidence="1" type="ORF">NNX28_13315</name>
</gene>
<dbReference type="Pfam" id="PF01904">
    <property type="entry name" value="DUF72"/>
    <property type="match status" value="1"/>
</dbReference>
<reference evidence="1 2" key="1">
    <citation type="submission" date="2022-07" db="EMBL/GenBank/DDBJ databases">
        <title>Novel species in genus Arthrobacter.</title>
        <authorList>
            <person name="Liu Y."/>
        </authorList>
    </citation>
    <scope>NUCLEOTIDE SEQUENCE [LARGE SCALE GENOMIC DNA]</scope>
    <source>
        <strain evidence="2">zg-Y859</strain>
    </source>
</reference>
<dbReference type="Gene3D" id="3.20.20.410">
    <property type="entry name" value="Protein of unknown function UPF0759"/>
    <property type="match status" value="1"/>
</dbReference>
<accession>A0ABT1NT47</accession>
<protein>
    <submittedName>
        <fullName evidence="1">DUF72 domain-containing protein</fullName>
    </submittedName>
</protein>
<evidence type="ECO:0000313" key="1">
    <source>
        <dbReference type="EMBL" id="MCQ1950902.1"/>
    </source>
</evidence>
<dbReference type="EMBL" id="JANFLP010000013">
    <property type="protein sequence ID" value="MCQ1950902.1"/>
    <property type="molecule type" value="Genomic_DNA"/>
</dbReference>
<dbReference type="InterPro" id="IPR002763">
    <property type="entry name" value="DUF72"/>
</dbReference>
<dbReference type="PANTHER" id="PTHR30348">
    <property type="entry name" value="UNCHARACTERIZED PROTEIN YECE"/>
    <property type="match status" value="1"/>
</dbReference>
<comment type="caution">
    <text evidence="1">The sequence shown here is derived from an EMBL/GenBank/DDBJ whole genome shotgun (WGS) entry which is preliminary data.</text>
</comment>